<sequence length="39" mass="4770">MATPNMDEPLDIVEQRLTEIQVECRRHWCCSRRIYDFQS</sequence>
<reference evidence="2" key="1">
    <citation type="submission" date="2016-06" db="EMBL/GenBank/DDBJ databases">
        <title>Parallel loss of symbiosis genes in relatives of nitrogen-fixing non-legume Parasponia.</title>
        <authorList>
            <person name="Van Velzen R."/>
            <person name="Holmer R."/>
            <person name="Bu F."/>
            <person name="Rutten L."/>
            <person name="Van Zeijl A."/>
            <person name="Liu W."/>
            <person name="Santuari L."/>
            <person name="Cao Q."/>
            <person name="Sharma T."/>
            <person name="Shen D."/>
            <person name="Roswanjaya Y."/>
            <person name="Wardhani T."/>
            <person name="Kalhor M.S."/>
            <person name="Jansen J."/>
            <person name="Van den Hoogen J."/>
            <person name="Gungor B."/>
            <person name="Hartog M."/>
            <person name="Hontelez J."/>
            <person name="Verver J."/>
            <person name="Yang W.-C."/>
            <person name="Schijlen E."/>
            <person name="Repin R."/>
            <person name="Schilthuizen M."/>
            <person name="Schranz E."/>
            <person name="Heidstra R."/>
            <person name="Miyata K."/>
            <person name="Fedorova E."/>
            <person name="Kohlen W."/>
            <person name="Bisseling T."/>
            <person name="Smit S."/>
            <person name="Geurts R."/>
        </authorList>
    </citation>
    <scope>NUCLEOTIDE SEQUENCE [LARGE SCALE GENOMIC DNA]</scope>
    <source>
        <strain evidence="2">cv. WU1-14</strain>
    </source>
</reference>
<comment type="caution">
    <text evidence="1">The sequence shown here is derived from an EMBL/GenBank/DDBJ whole genome shotgun (WGS) entry which is preliminary data.</text>
</comment>
<gene>
    <name evidence="1" type="ORF">PanWU01x14_232170</name>
</gene>
<dbReference type="EMBL" id="JXTB01000266">
    <property type="protein sequence ID" value="PON49131.1"/>
    <property type="molecule type" value="Genomic_DNA"/>
</dbReference>
<dbReference type="Proteomes" id="UP000237105">
    <property type="component" value="Unassembled WGS sequence"/>
</dbReference>
<protein>
    <submittedName>
        <fullName evidence="1">Uncharacterized protein</fullName>
    </submittedName>
</protein>
<keyword evidence="2" id="KW-1185">Reference proteome</keyword>
<accession>A0A2P5BK19</accession>
<evidence type="ECO:0000313" key="1">
    <source>
        <dbReference type="EMBL" id="PON49131.1"/>
    </source>
</evidence>
<organism evidence="1 2">
    <name type="scientific">Parasponia andersonii</name>
    <name type="common">Sponia andersonii</name>
    <dbReference type="NCBI Taxonomy" id="3476"/>
    <lineage>
        <taxon>Eukaryota</taxon>
        <taxon>Viridiplantae</taxon>
        <taxon>Streptophyta</taxon>
        <taxon>Embryophyta</taxon>
        <taxon>Tracheophyta</taxon>
        <taxon>Spermatophyta</taxon>
        <taxon>Magnoliopsida</taxon>
        <taxon>eudicotyledons</taxon>
        <taxon>Gunneridae</taxon>
        <taxon>Pentapetalae</taxon>
        <taxon>rosids</taxon>
        <taxon>fabids</taxon>
        <taxon>Rosales</taxon>
        <taxon>Cannabaceae</taxon>
        <taxon>Parasponia</taxon>
    </lineage>
</organism>
<dbReference type="OrthoDB" id="10449685at2759"/>
<evidence type="ECO:0000313" key="2">
    <source>
        <dbReference type="Proteomes" id="UP000237105"/>
    </source>
</evidence>
<name>A0A2P5BK19_PARAD</name>
<dbReference type="AlphaFoldDB" id="A0A2P5BK19"/>
<proteinExistence type="predicted"/>